<dbReference type="CDD" id="cd18101">
    <property type="entry name" value="Trm10euk_A"/>
    <property type="match status" value="1"/>
</dbReference>
<keyword evidence="3" id="KW-0808">Transferase</keyword>
<evidence type="ECO:0000313" key="7">
    <source>
        <dbReference type="EMBL" id="KAK6618291.1"/>
    </source>
</evidence>
<keyword evidence="2" id="KW-0489">Methyltransferase</keyword>
<dbReference type="Proteomes" id="UP001359485">
    <property type="component" value="Unassembled WGS sequence"/>
</dbReference>
<reference evidence="7 8" key="1">
    <citation type="submission" date="2023-09" db="EMBL/GenBank/DDBJ databases">
        <title>Genomes of two closely related lineages of the louse Polyplax serrata with different host specificities.</title>
        <authorList>
            <person name="Martinu J."/>
            <person name="Tarabai H."/>
            <person name="Stefka J."/>
            <person name="Hypsa V."/>
        </authorList>
    </citation>
    <scope>NUCLEOTIDE SEQUENCE [LARGE SCALE GENOMIC DNA]</scope>
    <source>
        <strain evidence="7">98ZLc_SE</strain>
    </source>
</reference>
<dbReference type="EC" id="2.1.1.221" evidence="1"/>
<dbReference type="PROSITE" id="PS51675">
    <property type="entry name" value="SAM_MT_TRM10"/>
    <property type="match status" value="1"/>
</dbReference>
<feature type="domain" description="SAM-dependent MTase TRM10-type" evidence="6">
    <location>
        <begin position="79"/>
        <end position="271"/>
    </location>
</feature>
<sequence length="284" mass="33202">MTETKYGEVSNDFETKTKRYSKTEEKAECYNKLSKRQIKKLKKKEKWLSLLSEKRMKQKKKLKLRRQEAKEKNIKLGPTRKELKNCKMSTSNCKIKVALDFSFDHLMSQKDIAKCISQVLRCYSNNRRSQDPLQFYVVNFNGQSQQEMEKHNGYRKWDVNFYEKGYLDLFEKESLVYLTSDSHNVIETLEENKVYIIGALVDHNSQKGLCYKTALEQGISHGQLPLNKHIDMKSRKVLAINHVFEILLHVGNGLPWKEAFLKVLPQRKGAVVKEPTNIHSLGEI</sequence>
<gene>
    <name evidence="7" type="ORF">RUM44_002743</name>
</gene>
<evidence type="ECO:0000256" key="2">
    <source>
        <dbReference type="ARBA" id="ARBA00022603"/>
    </source>
</evidence>
<evidence type="ECO:0000256" key="3">
    <source>
        <dbReference type="ARBA" id="ARBA00022679"/>
    </source>
</evidence>
<dbReference type="InterPro" id="IPR038459">
    <property type="entry name" value="MT_TRM10-typ_sf"/>
</dbReference>
<protein>
    <recommendedName>
        <fullName evidence="1">tRNA (guanine(9)-N(1))-methyltransferase</fullName>
        <ecNumber evidence="1">2.1.1.221</ecNumber>
    </recommendedName>
</protein>
<comment type="caution">
    <text evidence="7">The sequence shown here is derived from an EMBL/GenBank/DDBJ whole genome shotgun (WGS) entry which is preliminary data.</text>
</comment>
<accession>A0ABR1AFL8</accession>
<dbReference type="Gene3D" id="3.40.1280.30">
    <property type="match status" value="1"/>
</dbReference>
<dbReference type="EMBL" id="JAWJWF010000050">
    <property type="protein sequence ID" value="KAK6618291.1"/>
    <property type="molecule type" value="Genomic_DNA"/>
</dbReference>
<evidence type="ECO:0000256" key="5">
    <source>
        <dbReference type="ARBA" id="ARBA00048434"/>
    </source>
</evidence>
<dbReference type="InterPro" id="IPR007356">
    <property type="entry name" value="tRNA_m1G_MeTrfase_euk"/>
</dbReference>
<dbReference type="InterPro" id="IPR028564">
    <property type="entry name" value="MT_TRM10-typ"/>
</dbReference>
<evidence type="ECO:0000313" key="8">
    <source>
        <dbReference type="Proteomes" id="UP001359485"/>
    </source>
</evidence>
<dbReference type="InterPro" id="IPR016653">
    <property type="entry name" value="TRM10/TRM10A"/>
</dbReference>
<evidence type="ECO:0000256" key="4">
    <source>
        <dbReference type="ARBA" id="ARBA00022691"/>
    </source>
</evidence>
<evidence type="ECO:0000259" key="6">
    <source>
        <dbReference type="PROSITE" id="PS51675"/>
    </source>
</evidence>
<organism evidence="7 8">
    <name type="scientific">Polyplax serrata</name>
    <name type="common">Common mouse louse</name>
    <dbReference type="NCBI Taxonomy" id="468196"/>
    <lineage>
        <taxon>Eukaryota</taxon>
        <taxon>Metazoa</taxon>
        <taxon>Ecdysozoa</taxon>
        <taxon>Arthropoda</taxon>
        <taxon>Hexapoda</taxon>
        <taxon>Insecta</taxon>
        <taxon>Pterygota</taxon>
        <taxon>Neoptera</taxon>
        <taxon>Paraneoptera</taxon>
        <taxon>Psocodea</taxon>
        <taxon>Troctomorpha</taxon>
        <taxon>Phthiraptera</taxon>
        <taxon>Anoplura</taxon>
        <taxon>Polyplacidae</taxon>
        <taxon>Polyplax</taxon>
    </lineage>
</organism>
<keyword evidence="8" id="KW-1185">Reference proteome</keyword>
<proteinExistence type="predicted"/>
<evidence type="ECO:0000256" key="1">
    <source>
        <dbReference type="ARBA" id="ARBA00012797"/>
    </source>
</evidence>
<keyword evidence="4" id="KW-0949">S-adenosyl-L-methionine</keyword>
<comment type="catalytic activity">
    <reaction evidence="5">
        <text>guanosine(9) in tRNA + S-adenosyl-L-methionine = N(1)-methylguanosine(9) in tRNA + S-adenosyl-L-homocysteine + H(+)</text>
        <dbReference type="Rhea" id="RHEA:43156"/>
        <dbReference type="Rhea" id="RHEA-COMP:10367"/>
        <dbReference type="Rhea" id="RHEA-COMP:10368"/>
        <dbReference type="ChEBI" id="CHEBI:15378"/>
        <dbReference type="ChEBI" id="CHEBI:57856"/>
        <dbReference type="ChEBI" id="CHEBI:59789"/>
        <dbReference type="ChEBI" id="CHEBI:73542"/>
        <dbReference type="ChEBI" id="CHEBI:74269"/>
        <dbReference type="EC" id="2.1.1.221"/>
    </reaction>
</comment>
<dbReference type="PANTHER" id="PTHR13563">
    <property type="entry name" value="TRNA (GUANINE-9-) METHYLTRANSFERASE"/>
    <property type="match status" value="1"/>
</dbReference>
<dbReference type="PIRSF" id="PIRSF016323">
    <property type="entry name" value="tRNA_m1G_mtfrase_met"/>
    <property type="match status" value="1"/>
</dbReference>
<dbReference type="PANTHER" id="PTHR13563:SF13">
    <property type="entry name" value="TRNA METHYLTRANSFERASE 10 HOMOLOG A"/>
    <property type="match status" value="1"/>
</dbReference>
<name>A0ABR1AFL8_POLSC</name>